<dbReference type="Gene3D" id="3.20.20.30">
    <property type="entry name" value="Luciferase-like domain"/>
    <property type="match status" value="1"/>
</dbReference>
<keyword evidence="4" id="KW-1185">Reference proteome</keyword>
<evidence type="ECO:0000313" key="3">
    <source>
        <dbReference type="EMBL" id="GAA3838169.1"/>
    </source>
</evidence>
<dbReference type="NCBIfam" id="TIGR03558">
    <property type="entry name" value="oxido_grp_1"/>
    <property type="match status" value="1"/>
</dbReference>
<comment type="similarity">
    <text evidence="1">To bacterial alkanal monooxygenase alpha and beta chains.</text>
</comment>
<dbReference type="InterPro" id="IPR050766">
    <property type="entry name" value="Bact_Lucif_Oxidored"/>
</dbReference>
<proteinExistence type="predicted"/>
<dbReference type="InterPro" id="IPR019949">
    <property type="entry name" value="CmoO-like"/>
</dbReference>
<evidence type="ECO:0000313" key="4">
    <source>
        <dbReference type="Proteomes" id="UP001500888"/>
    </source>
</evidence>
<dbReference type="InterPro" id="IPR011251">
    <property type="entry name" value="Luciferase-like_dom"/>
</dbReference>
<organism evidence="3 4">
    <name type="scientific">Sphaerisporangium flaviroseum</name>
    <dbReference type="NCBI Taxonomy" id="509199"/>
    <lineage>
        <taxon>Bacteria</taxon>
        <taxon>Bacillati</taxon>
        <taxon>Actinomycetota</taxon>
        <taxon>Actinomycetes</taxon>
        <taxon>Streptosporangiales</taxon>
        <taxon>Streptosporangiaceae</taxon>
        <taxon>Sphaerisporangium</taxon>
    </lineage>
</organism>
<dbReference type="EMBL" id="BAAAZR010000040">
    <property type="protein sequence ID" value="GAA3838169.1"/>
    <property type="molecule type" value="Genomic_DNA"/>
</dbReference>
<protein>
    <submittedName>
        <fullName evidence="3">LLM class flavin-dependent oxidoreductase</fullName>
    </submittedName>
</protein>
<comment type="caution">
    <text evidence="3">The sequence shown here is derived from an EMBL/GenBank/DDBJ whole genome shotgun (WGS) entry which is preliminary data.</text>
</comment>
<gene>
    <name evidence="3" type="ORF">GCM10022226_70510</name>
</gene>
<dbReference type="PANTHER" id="PTHR30137">
    <property type="entry name" value="LUCIFERASE-LIKE MONOOXYGENASE"/>
    <property type="match status" value="1"/>
</dbReference>
<dbReference type="SUPFAM" id="SSF51679">
    <property type="entry name" value="Bacterial luciferase-like"/>
    <property type="match status" value="1"/>
</dbReference>
<evidence type="ECO:0000256" key="1">
    <source>
        <dbReference type="ARBA" id="ARBA00007789"/>
    </source>
</evidence>
<reference evidence="4" key="1">
    <citation type="journal article" date="2019" name="Int. J. Syst. Evol. Microbiol.">
        <title>The Global Catalogue of Microorganisms (GCM) 10K type strain sequencing project: providing services to taxonomists for standard genome sequencing and annotation.</title>
        <authorList>
            <consortium name="The Broad Institute Genomics Platform"/>
            <consortium name="The Broad Institute Genome Sequencing Center for Infectious Disease"/>
            <person name="Wu L."/>
            <person name="Ma J."/>
        </authorList>
    </citation>
    <scope>NUCLEOTIDE SEQUENCE [LARGE SCALE GENOMIC DNA]</scope>
    <source>
        <strain evidence="4">JCM 16908</strain>
    </source>
</reference>
<dbReference type="PANTHER" id="PTHR30137:SF18">
    <property type="entry name" value="CONSERVED PROTEIN"/>
    <property type="match status" value="1"/>
</dbReference>
<dbReference type="Pfam" id="PF00296">
    <property type="entry name" value="Bac_luciferase"/>
    <property type="match status" value="1"/>
</dbReference>
<name>A0ABP7J931_9ACTN</name>
<dbReference type="InterPro" id="IPR036661">
    <property type="entry name" value="Luciferase-like_sf"/>
</dbReference>
<dbReference type="RefSeq" id="WP_344950691.1">
    <property type="nucleotide sequence ID" value="NZ_BAAAZR010000040.1"/>
</dbReference>
<feature type="domain" description="Luciferase-like" evidence="2">
    <location>
        <begin position="4"/>
        <end position="281"/>
    </location>
</feature>
<evidence type="ECO:0000259" key="2">
    <source>
        <dbReference type="Pfam" id="PF00296"/>
    </source>
</evidence>
<sequence>MLLAVLDQTSIFSDAGPGVAVRETVDLAREVERLGYRRFWIAEHHGPTSGCGSPEILVAAAGEATTTLRVGTGAVLLPYYKPLKVATTFNLLSRLFPGRIDLGVGRGPGAGPATAYLLGGNGPSSFEPKLSELVRMISDDSAAPQFFPKADRPELWVMGSGGGSVHTAARLGLPFSFAQFIHDRPKPEVADQYRAQFTSGDTVPRFSLCVRVACADSREDALALGALAGWLQTAHVSAPSALKGTMPSWSELRELAAPSGPPTASTLIGTPSEVQEQLGELIAAYRPDELAVTTACPRFDLRVRTFELIQEMCGALVPAG</sequence>
<dbReference type="Proteomes" id="UP001500888">
    <property type="component" value="Unassembled WGS sequence"/>
</dbReference>
<accession>A0ABP7J931</accession>